<accession>A0ABQ7GC89</accession>
<dbReference type="CDD" id="cd08204">
    <property type="entry name" value="ArfGap"/>
    <property type="match status" value="1"/>
</dbReference>
<dbReference type="Gene3D" id="1.10.220.150">
    <property type="entry name" value="Arf GTPase activating protein"/>
    <property type="match status" value="1"/>
</dbReference>
<proteinExistence type="predicted"/>
<dbReference type="PROSITE" id="PS50115">
    <property type="entry name" value="ARFGAP"/>
    <property type="match status" value="1"/>
</dbReference>
<feature type="region of interest" description="Disordered" evidence="2">
    <location>
        <begin position="136"/>
        <end position="233"/>
    </location>
</feature>
<dbReference type="PRINTS" id="PR00405">
    <property type="entry name" value="REVINTRACTNG"/>
</dbReference>
<evidence type="ECO:0000256" key="2">
    <source>
        <dbReference type="SAM" id="MobiDB-lite"/>
    </source>
</evidence>
<dbReference type="PANTHER" id="PTHR46419:SF2">
    <property type="entry name" value="ADP-RIBOSYLATION FACTOR GTPASE-ACTIVATING PROTEIN AGD5"/>
    <property type="match status" value="1"/>
</dbReference>
<feature type="compositionally biased region" description="Polar residues" evidence="2">
    <location>
        <begin position="357"/>
        <end position="367"/>
    </location>
</feature>
<keyword evidence="1" id="KW-0862">Zinc</keyword>
<reference evidence="4" key="1">
    <citation type="submission" date="2017-08" db="EMBL/GenBank/DDBJ databases">
        <authorList>
            <person name="Polle J.E."/>
            <person name="Barry K."/>
            <person name="Cushman J."/>
            <person name="Schmutz J."/>
            <person name="Tran D."/>
            <person name="Hathwaick L.T."/>
            <person name="Yim W.C."/>
            <person name="Jenkins J."/>
            <person name="Mckie-Krisberg Z.M."/>
            <person name="Prochnik S."/>
            <person name="Lindquist E."/>
            <person name="Dockter R.B."/>
            <person name="Adam C."/>
            <person name="Molina H."/>
            <person name="Bunkerborg J."/>
            <person name="Jin E."/>
            <person name="Buchheim M."/>
            <person name="Magnuson J."/>
        </authorList>
    </citation>
    <scope>NUCLEOTIDE SEQUENCE</scope>
    <source>
        <strain evidence="4">CCAP 19/18</strain>
    </source>
</reference>
<feature type="region of interest" description="Disordered" evidence="2">
    <location>
        <begin position="381"/>
        <end position="467"/>
    </location>
</feature>
<feature type="compositionally biased region" description="Polar residues" evidence="2">
    <location>
        <begin position="259"/>
        <end position="283"/>
    </location>
</feature>
<feature type="compositionally biased region" description="Low complexity" evidence="2">
    <location>
        <begin position="209"/>
        <end position="219"/>
    </location>
</feature>
<feature type="region of interest" description="Disordered" evidence="2">
    <location>
        <begin position="351"/>
        <end position="370"/>
    </location>
</feature>
<feature type="compositionally biased region" description="Low complexity" evidence="2">
    <location>
        <begin position="287"/>
        <end position="305"/>
    </location>
</feature>
<name>A0ABQ7GC89_DUNSA</name>
<dbReference type="SUPFAM" id="SSF57863">
    <property type="entry name" value="ArfGap/RecO-like zinc finger"/>
    <property type="match status" value="1"/>
</dbReference>
<keyword evidence="1" id="KW-0863">Zinc-finger</keyword>
<evidence type="ECO:0000313" key="5">
    <source>
        <dbReference type="Proteomes" id="UP000815325"/>
    </source>
</evidence>
<gene>
    <name evidence="4" type="ORF">DUNSADRAFT_11959</name>
</gene>
<dbReference type="Pfam" id="PF01412">
    <property type="entry name" value="ArfGap"/>
    <property type="match status" value="1"/>
</dbReference>
<evidence type="ECO:0000259" key="3">
    <source>
        <dbReference type="PROSITE" id="PS50115"/>
    </source>
</evidence>
<dbReference type="InterPro" id="IPR044520">
    <property type="entry name" value="ARF_GAP_AGD5/15"/>
</dbReference>
<feature type="compositionally biased region" description="Polar residues" evidence="2">
    <location>
        <begin position="152"/>
        <end position="166"/>
    </location>
</feature>
<comment type="caution">
    <text evidence="4">The sequence shown here is derived from an EMBL/GenBank/DDBJ whole genome shotgun (WGS) entry which is preliminary data.</text>
</comment>
<evidence type="ECO:0000313" key="4">
    <source>
        <dbReference type="EMBL" id="KAF5832230.1"/>
    </source>
</evidence>
<dbReference type="SMART" id="SM00105">
    <property type="entry name" value="ArfGap"/>
    <property type="match status" value="1"/>
</dbReference>
<evidence type="ECO:0000256" key="1">
    <source>
        <dbReference type="PROSITE-ProRule" id="PRU00288"/>
    </source>
</evidence>
<dbReference type="EMBL" id="MU069888">
    <property type="protein sequence ID" value="KAF5832230.1"/>
    <property type="molecule type" value="Genomic_DNA"/>
</dbReference>
<protein>
    <recommendedName>
        <fullName evidence="3">Arf-GAP domain-containing protein</fullName>
    </recommendedName>
</protein>
<keyword evidence="1" id="KW-0479">Metal-binding</keyword>
<feature type="domain" description="Arf-GAP" evidence="3">
    <location>
        <begin position="19"/>
        <end position="130"/>
    </location>
</feature>
<dbReference type="InterPro" id="IPR037278">
    <property type="entry name" value="ARFGAP/RecO"/>
</dbReference>
<organism evidence="4 5">
    <name type="scientific">Dunaliella salina</name>
    <name type="common">Green alga</name>
    <name type="synonym">Protococcus salinus</name>
    <dbReference type="NCBI Taxonomy" id="3046"/>
    <lineage>
        <taxon>Eukaryota</taxon>
        <taxon>Viridiplantae</taxon>
        <taxon>Chlorophyta</taxon>
        <taxon>core chlorophytes</taxon>
        <taxon>Chlorophyceae</taxon>
        <taxon>CS clade</taxon>
        <taxon>Chlamydomonadales</taxon>
        <taxon>Dunaliellaceae</taxon>
        <taxon>Dunaliella</taxon>
    </lineage>
</organism>
<feature type="region of interest" description="Disordered" evidence="2">
    <location>
        <begin position="259"/>
        <end position="311"/>
    </location>
</feature>
<dbReference type="InterPro" id="IPR038508">
    <property type="entry name" value="ArfGAP_dom_sf"/>
</dbReference>
<dbReference type="PANTHER" id="PTHR46419">
    <property type="entry name" value="ADP-RIBOSYLATION FACTOR GTPASE-ACTIVATING PROTEIN AGD5"/>
    <property type="match status" value="1"/>
</dbReference>
<feature type="compositionally biased region" description="Polar residues" evidence="2">
    <location>
        <begin position="413"/>
        <end position="430"/>
    </location>
</feature>
<dbReference type="InterPro" id="IPR001164">
    <property type="entry name" value="ArfGAP_dom"/>
</dbReference>
<dbReference type="Proteomes" id="UP000815325">
    <property type="component" value="Unassembled WGS sequence"/>
</dbReference>
<keyword evidence="5" id="KW-1185">Reference proteome</keyword>
<sequence>MSFLNSKKNVSAEEQSRHRQILTALTREPGNKTCVDCGTTNPTWYAPGMFMCLTCSGIHRSLGVHISQVRSCNLDTWLPKQVEFVKNMGNVKANKYWEARLPPGFRRPSSGSPSIELGNFIREKYVDRRYAATDVPPTIDNYQTHPYGGGSTPASQQQRSLTSAAGGTSLGHTHANGKGHVPKLEGPGHHRSASATVMGDLLGGFDDVPQQQQPRQPAPSAHLPSPQHNFDPFDALVSSFQTCPPHSLSAESSAVAHCNTSSSQANTGSNNRHLSSPRLSNDWTDFASAPAPQPSAATPQHSSPSLLDTGGGWGMGDPFAVCAGPSMSRGIGVSASPHGSQQGEAASLLGDGESKAMPSTSTYTQHHASAKSADEILSLFDAPPSGPPFLSHTMGGPSASGSGNQSHHMRNASMPQQWQGSVSSGSTPVGLSNGARNPVSPSHHQGGFQKHPGSHWFGQHGHGASKDLQGAMTGLQLRL</sequence>